<proteinExistence type="predicted"/>
<feature type="transmembrane region" description="Helical" evidence="1">
    <location>
        <begin position="77"/>
        <end position="95"/>
    </location>
</feature>
<reference evidence="2 3" key="1">
    <citation type="submission" date="2024-01" db="EMBL/GenBank/DDBJ databases">
        <title>A draft genome for the cacao thread blight pathogen Marasmiellus scandens.</title>
        <authorList>
            <person name="Baruah I.K."/>
            <person name="Leung J."/>
            <person name="Bukari Y."/>
            <person name="Amoako-Attah I."/>
            <person name="Meinhardt L.W."/>
            <person name="Bailey B.A."/>
            <person name="Cohen S.P."/>
        </authorList>
    </citation>
    <scope>NUCLEOTIDE SEQUENCE [LARGE SCALE GENOMIC DNA]</scope>
    <source>
        <strain evidence="2 3">GH-19</strain>
    </source>
</reference>
<comment type="caution">
    <text evidence="2">The sequence shown here is derived from an EMBL/GenBank/DDBJ whole genome shotgun (WGS) entry which is preliminary data.</text>
</comment>
<evidence type="ECO:0000313" key="3">
    <source>
        <dbReference type="Proteomes" id="UP001498398"/>
    </source>
</evidence>
<keyword evidence="1" id="KW-0472">Membrane</keyword>
<sequence length="199" mass="21818">MFVSLGLVTKEIKFAPPPVPGLTCSFSFQSSPYTAGLIQFIATVVYDVCLFSLTAYRVFRYYREGNRRLTRVIMRDALLYTTVLSCGGIATLVLYTGVSLPRAQLRGLLVGPMKALAVIIASRLVLNLRKIVLNPDAVTFETLTAIPGQAVSVDSVVFRTQSFVQSGTEDDDSLVAAGRSRDNLNFQIKQQSSFPPQID</sequence>
<protein>
    <submittedName>
        <fullName evidence="2">Uncharacterized protein</fullName>
    </submittedName>
</protein>
<evidence type="ECO:0000313" key="2">
    <source>
        <dbReference type="EMBL" id="KAK7464792.1"/>
    </source>
</evidence>
<name>A0ABR1JSA3_9AGAR</name>
<dbReference type="Proteomes" id="UP001498398">
    <property type="component" value="Unassembled WGS sequence"/>
</dbReference>
<gene>
    <name evidence="2" type="ORF">VKT23_005999</name>
</gene>
<dbReference type="EMBL" id="JBANRG010000007">
    <property type="protein sequence ID" value="KAK7464792.1"/>
    <property type="molecule type" value="Genomic_DNA"/>
</dbReference>
<keyword evidence="1" id="KW-1133">Transmembrane helix</keyword>
<evidence type="ECO:0000256" key="1">
    <source>
        <dbReference type="SAM" id="Phobius"/>
    </source>
</evidence>
<accession>A0ABR1JSA3</accession>
<keyword evidence="1" id="KW-0812">Transmembrane</keyword>
<keyword evidence="3" id="KW-1185">Reference proteome</keyword>
<organism evidence="2 3">
    <name type="scientific">Marasmiellus scandens</name>
    <dbReference type="NCBI Taxonomy" id="2682957"/>
    <lineage>
        <taxon>Eukaryota</taxon>
        <taxon>Fungi</taxon>
        <taxon>Dikarya</taxon>
        <taxon>Basidiomycota</taxon>
        <taxon>Agaricomycotina</taxon>
        <taxon>Agaricomycetes</taxon>
        <taxon>Agaricomycetidae</taxon>
        <taxon>Agaricales</taxon>
        <taxon>Marasmiineae</taxon>
        <taxon>Omphalotaceae</taxon>
        <taxon>Marasmiellus</taxon>
    </lineage>
</organism>
<feature type="transmembrane region" description="Helical" evidence="1">
    <location>
        <begin position="37"/>
        <end position="56"/>
    </location>
</feature>